<sequence>MGPRPLYMLAKLSGGLQDSVPGTFPPGRPEDEAQDRGSQRRAPEPELAGEASPSPVDSGTLDEGSAHRRAWRGLVKAHELSHVGEAYLGPLGPRTRRLAKRWAGGQSIGQGFPPWPRARMGKPRQGTLQAGFSKPQLGHKRGSPNQHPTRSLRPVCTPGNPSEGLRDPVTGYLPPSRTEDKAQASGYHPGSCHSPGLGARAR</sequence>
<gene>
    <name evidence="2" type="ORF">NDU88_006852</name>
</gene>
<accession>A0AAV7PKU4</accession>
<feature type="compositionally biased region" description="Basic and acidic residues" evidence="1">
    <location>
        <begin position="28"/>
        <end position="44"/>
    </location>
</feature>
<comment type="caution">
    <text evidence="2">The sequence shown here is derived from an EMBL/GenBank/DDBJ whole genome shotgun (WGS) entry which is preliminary data.</text>
</comment>
<evidence type="ECO:0000313" key="3">
    <source>
        <dbReference type="Proteomes" id="UP001066276"/>
    </source>
</evidence>
<feature type="region of interest" description="Disordered" evidence="1">
    <location>
        <begin position="102"/>
        <end position="202"/>
    </location>
</feature>
<name>A0AAV7PKU4_PLEWA</name>
<evidence type="ECO:0000313" key="2">
    <source>
        <dbReference type="EMBL" id="KAJ1128474.1"/>
    </source>
</evidence>
<keyword evidence="3" id="KW-1185">Reference proteome</keyword>
<protein>
    <submittedName>
        <fullName evidence="2">Uncharacterized protein</fullName>
    </submittedName>
</protein>
<proteinExistence type="predicted"/>
<organism evidence="2 3">
    <name type="scientific">Pleurodeles waltl</name>
    <name type="common">Iberian ribbed newt</name>
    <dbReference type="NCBI Taxonomy" id="8319"/>
    <lineage>
        <taxon>Eukaryota</taxon>
        <taxon>Metazoa</taxon>
        <taxon>Chordata</taxon>
        <taxon>Craniata</taxon>
        <taxon>Vertebrata</taxon>
        <taxon>Euteleostomi</taxon>
        <taxon>Amphibia</taxon>
        <taxon>Batrachia</taxon>
        <taxon>Caudata</taxon>
        <taxon>Salamandroidea</taxon>
        <taxon>Salamandridae</taxon>
        <taxon>Pleurodelinae</taxon>
        <taxon>Pleurodeles</taxon>
    </lineage>
</organism>
<dbReference type="AlphaFoldDB" id="A0AAV7PKU4"/>
<dbReference type="EMBL" id="JANPWB010000011">
    <property type="protein sequence ID" value="KAJ1128474.1"/>
    <property type="molecule type" value="Genomic_DNA"/>
</dbReference>
<reference evidence="2" key="1">
    <citation type="journal article" date="2022" name="bioRxiv">
        <title>Sequencing and chromosome-scale assembly of the giantPleurodeles waltlgenome.</title>
        <authorList>
            <person name="Brown T."/>
            <person name="Elewa A."/>
            <person name="Iarovenko S."/>
            <person name="Subramanian E."/>
            <person name="Araus A.J."/>
            <person name="Petzold A."/>
            <person name="Susuki M."/>
            <person name="Suzuki K.-i.T."/>
            <person name="Hayashi T."/>
            <person name="Toyoda A."/>
            <person name="Oliveira C."/>
            <person name="Osipova E."/>
            <person name="Leigh N.D."/>
            <person name="Simon A."/>
            <person name="Yun M.H."/>
        </authorList>
    </citation>
    <scope>NUCLEOTIDE SEQUENCE</scope>
    <source>
        <strain evidence="2">20211129_DDA</strain>
        <tissue evidence="2">Liver</tissue>
    </source>
</reference>
<feature type="region of interest" description="Disordered" evidence="1">
    <location>
        <begin position="13"/>
        <end position="65"/>
    </location>
</feature>
<evidence type="ECO:0000256" key="1">
    <source>
        <dbReference type="SAM" id="MobiDB-lite"/>
    </source>
</evidence>
<dbReference type="Proteomes" id="UP001066276">
    <property type="component" value="Chromosome 7"/>
</dbReference>